<name>A0A0C9Y7K8_9AGAM</name>
<reference evidence="3 4" key="1">
    <citation type="submission" date="2014-04" db="EMBL/GenBank/DDBJ databases">
        <authorList>
            <consortium name="DOE Joint Genome Institute"/>
            <person name="Kuo A."/>
            <person name="Kohler A."/>
            <person name="Costa M.D."/>
            <person name="Nagy L.G."/>
            <person name="Floudas D."/>
            <person name="Copeland A."/>
            <person name="Barry K.W."/>
            <person name="Cichocki N."/>
            <person name="Veneault-Fourrey C."/>
            <person name="LaButti K."/>
            <person name="Lindquist E.A."/>
            <person name="Lipzen A."/>
            <person name="Lundell T."/>
            <person name="Morin E."/>
            <person name="Murat C."/>
            <person name="Sun H."/>
            <person name="Tunlid A."/>
            <person name="Henrissat B."/>
            <person name="Grigoriev I.V."/>
            <person name="Hibbett D.S."/>
            <person name="Martin F."/>
            <person name="Nordberg H.P."/>
            <person name="Cantor M.N."/>
            <person name="Hua S.X."/>
        </authorList>
    </citation>
    <scope>NUCLEOTIDE SEQUENCE [LARGE SCALE GENOMIC DNA]</scope>
    <source>
        <strain evidence="3 4">441</strain>
    </source>
</reference>
<comment type="similarity">
    <text evidence="1">Belongs to the PPR family. P subfamily.</text>
</comment>
<feature type="compositionally biased region" description="Low complexity" evidence="2">
    <location>
        <begin position="112"/>
        <end position="125"/>
    </location>
</feature>
<dbReference type="STRING" id="765257.A0A0C9Y7K8"/>
<feature type="region of interest" description="Disordered" evidence="2">
    <location>
        <begin position="599"/>
        <end position="626"/>
    </location>
</feature>
<sequence length="996" mass="112465">MQWVSLRAARSICSRASHRLAYSAHPKSLLAPGNLFPVVGSTPSPIIPFRRSLFDSPICPSPRPDTKPKALDGEKTADDDYFDHLLDLHERLQLPDDAPGSPEPPTPPPHQTSPFRFPGNPTTTTPQPPLPPKQFILRPPSSQLIKTHLSPNQCALAAAQAVRIACRDNALPDAEYIVRSLIYSNIPAAPETISLELPVLGSFEFVPIRFERPIPPRLAAHCLIHHHLRYGNVLKAKTTTDRFLADGIRIRNTTLEMLATALIRAPPTTFDVLREGGKIMWRQMDVIGDGDLIVHPEMIKNDGARFALVLLLKARENGQRDSDRLLERFASISLLNGEILLGAILFALIVKDFELRWQRAQALKAKVAQEEALHGTVLQESRTSVAQALVGVSRIPPMRVVKSIVERCSDEISADPVGAEGGQRAEAYQALAYLAGLVDTRSLPYSDISTLLRVLYSCPRDRDNVWIVQDGYLEPRNAYKYFHGVLLRLVKRPPIKTKDWLTKQRGTGDHPGPPVMPQLSRETYNTLIHYALRHRMSVEKARKLLQHMEFTRSPGLKPDIATYNIFLRSGTLLRRNDLVSSALEELRMTKINNHHGIMVLPQPQKSPQSSKKPIESSVPPSSAVGLDPGPIPLSKVLRITPPHPLTADGVTLASYISHLTSSGRPHAVVDVLWYILPEMTVVDHPAWDKITPKLRASISERSRQERLDRAVSLGPWFFTTVLNALCKAGRTGLAERVWLLAKQAEIASWLQASEDGNGRVVEGWRMPVHAYTIMLQVYGKEAKKGIGLCPGNPREPNWNPSSAAKIRKGWAQYVAYRFDPKCDPAVRHLRPDERFFNAALDMFGRQTAMARRSQRSNPAHWRNLNRRAMVRYSRFGIPPRKWNPFLRRVVHEMLNAGYTVPIGFRRWFVDTWFYTSLDRQGRPLRHQQPYGFPKLCAHPFRPHALPTLKTRGLPVSRDAWTKVLSRDAKAWRWRSRKRYLHRRVRTKNGTKSSTPQ</sequence>
<evidence type="ECO:0000256" key="2">
    <source>
        <dbReference type="SAM" id="MobiDB-lite"/>
    </source>
</evidence>
<reference evidence="4" key="2">
    <citation type="submission" date="2015-01" db="EMBL/GenBank/DDBJ databases">
        <title>Evolutionary Origins and Diversification of the Mycorrhizal Mutualists.</title>
        <authorList>
            <consortium name="DOE Joint Genome Institute"/>
            <consortium name="Mycorrhizal Genomics Consortium"/>
            <person name="Kohler A."/>
            <person name="Kuo A."/>
            <person name="Nagy L.G."/>
            <person name="Floudas D."/>
            <person name="Copeland A."/>
            <person name="Barry K.W."/>
            <person name="Cichocki N."/>
            <person name="Veneault-Fourrey C."/>
            <person name="LaButti K."/>
            <person name="Lindquist E.A."/>
            <person name="Lipzen A."/>
            <person name="Lundell T."/>
            <person name="Morin E."/>
            <person name="Murat C."/>
            <person name="Riley R."/>
            <person name="Ohm R."/>
            <person name="Sun H."/>
            <person name="Tunlid A."/>
            <person name="Henrissat B."/>
            <person name="Grigoriev I.V."/>
            <person name="Hibbett D.S."/>
            <person name="Martin F."/>
        </authorList>
    </citation>
    <scope>NUCLEOTIDE SEQUENCE [LARGE SCALE GENOMIC DNA]</scope>
    <source>
        <strain evidence="4">441</strain>
    </source>
</reference>
<dbReference type="OrthoDB" id="2554293at2759"/>
<accession>A0A0C9Y7K8</accession>
<protein>
    <submittedName>
        <fullName evidence="3">Unplaced genomic scaffold scaffold_76, whole genome shotgun sequence</fullName>
    </submittedName>
</protein>
<dbReference type="InterPro" id="IPR011990">
    <property type="entry name" value="TPR-like_helical_dom_sf"/>
</dbReference>
<feature type="region of interest" description="Disordered" evidence="2">
    <location>
        <begin position="93"/>
        <end position="135"/>
    </location>
</feature>
<dbReference type="Proteomes" id="UP000054018">
    <property type="component" value="Unassembled WGS sequence"/>
</dbReference>
<evidence type="ECO:0000313" key="4">
    <source>
        <dbReference type="Proteomes" id="UP000054018"/>
    </source>
</evidence>
<gene>
    <name evidence="3" type="ORF">PISMIDRAFT_575298</name>
</gene>
<dbReference type="HOGENOM" id="CLU_017726_0_0_1"/>
<proteinExistence type="inferred from homology"/>
<evidence type="ECO:0000256" key="1">
    <source>
        <dbReference type="ARBA" id="ARBA00007626"/>
    </source>
</evidence>
<feature type="region of interest" description="Disordered" evidence="2">
    <location>
        <begin position="57"/>
        <end position="76"/>
    </location>
</feature>
<dbReference type="EMBL" id="KN833760">
    <property type="protein sequence ID" value="KIK20685.1"/>
    <property type="molecule type" value="Genomic_DNA"/>
</dbReference>
<feature type="compositionally biased region" description="Low complexity" evidence="2">
    <location>
        <begin position="601"/>
        <end position="611"/>
    </location>
</feature>
<feature type="compositionally biased region" description="Pro residues" evidence="2">
    <location>
        <begin position="101"/>
        <end position="111"/>
    </location>
</feature>
<dbReference type="Gene3D" id="1.25.40.10">
    <property type="entry name" value="Tetratricopeptide repeat domain"/>
    <property type="match status" value="1"/>
</dbReference>
<dbReference type="AlphaFoldDB" id="A0A0C9Y7K8"/>
<evidence type="ECO:0000313" key="3">
    <source>
        <dbReference type="EMBL" id="KIK20685.1"/>
    </source>
</evidence>
<keyword evidence="4" id="KW-1185">Reference proteome</keyword>
<dbReference type="InterPro" id="IPR050872">
    <property type="entry name" value="PPR_P_subfamily"/>
</dbReference>
<dbReference type="PANTHER" id="PTHR46128:SF329">
    <property type="entry name" value="MITOCHONDRIAL GROUP I INTRON SPLICING FACTOR DMR1"/>
    <property type="match status" value="1"/>
</dbReference>
<organism evidence="3 4">
    <name type="scientific">Pisolithus microcarpus 441</name>
    <dbReference type="NCBI Taxonomy" id="765257"/>
    <lineage>
        <taxon>Eukaryota</taxon>
        <taxon>Fungi</taxon>
        <taxon>Dikarya</taxon>
        <taxon>Basidiomycota</taxon>
        <taxon>Agaricomycotina</taxon>
        <taxon>Agaricomycetes</taxon>
        <taxon>Agaricomycetidae</taxon>
        <taxon>Boletales</taxon>
        <taxon>Sclerodermatineae</taxon>
        <taxon>Pisolithaceae</taxon>
        <taxon>Pisolithus</taxon>
    </lineage>
</organism>
<dbReference type="PANTHER" id="PTHR46128">
    <property type="entry name" value="MITOCHONDRIAL GROUP I INTRON SPLICING FACTOR CCM1"/>
    <property type="match status" value="1"/>
</dbReference>
<feature type="compositionally biased region" description="Basic and acidic residues" evidence="2">
    <location>
        <begin position="64"/>
        <end position="76"/>
    </location>
</feature>